<evidence type="ECO:0000259" key="1">
    <source>
        <dbReference type="Pfam" id="PF12146"/>
    </source>
</evidence>
<protein>
    <recommendedName>
        <fullName evidence="1">Serine aminopeptidase S33 domain-containing protein</fullName>
    </recommendedName>
</protein>
<feature type="domain" description="Serine aminopeptidase S33" evidence="1">
    <location>
        <begin position="28"/>
        <end position="270"/>
    </location>
</feature>
<dbReference type="FunFam" id="3.40.50.1820:FF:000036">
    <property type="entry name" value="Alpha/beta-Hydrolases superfamily protein"/>
    <property type="match status" value="1"/>
</dbReference>
<evidence type="ECO:0000313" key="2">
    <source>
        <dbReference type="EMBL" id="CAH1434130.1"/>
    </source>
</evidence>
<proteinExistence type="predicted"/>
<organism evidence="2 3">
    <name type="scientific">Lactuca virosa</name>
    <dbReference type="NCBI Taxonomy" id="75947"/>
    <lineage>
        <taxon>Eukaryota</taxon>
        <taxon>Viridiplantae</taxon>
        <taxon>Streptophyta</taxon>
        <taxon>Embryophyta</taxon>
        <taxon>Tracheophyta</taxon>
        <taxon>Spermatophyta</taxon>
        <taxon>Magnoliopsida</taxon>
        <taxon>eudicotyledons</taxon>
        <taxon>Gunneridae</taxon>
        <taxon>Pentapetalae</taxon>
        <taxon>asterids</taxon>
        <taxon>campanulids</taxon>
        <taxon>Asterales</taxon>
        <taxon>Asteraceae</taxon>
        <taxon>Cichorioideae</taxon>
        <taxon>Cichorieae</taxon>
        <taxon>Lactucinae</taxon>
        <taxon>Lactuca</taxon>
    </lineage>
</organism>
<dbReference type="InterPro" id="IPR051044">
    <property type="entry name" value="MAG_DAG_Lipase"/>
</dbReference>
<dbReference type="PRINTS" id="PR00111">
    <property type="entry name" value="ABHYDROLASE"/>
</dbReference>
<reference evidence="2 3" key="1">
    <citation type="submission" date="2022-01" db="EMBL/GenBank/DDBJ databases">
        <authorList>
            <person name="Xiong W."/>
            <person name="Schranz E."/>
        </authorList>
    </citation>
    <scope>NUCLEOTIDE SEQUENCE [LARGE SCALE GENOMIC DNA]</scope>
</reference>
<evidence type="ECO:0000313" key="3">
    <source>
        <dbReference type="Proteomes" id="UP001157418"/>
    </source>
</evidence>
<keyword evidence="3" id="KW-1185">Reference proteome</keyword>
<dbReference type="InterPro" id="IPR000073">
    <property type="entry name" value="AB_hydrolase_1"/>
</dbReference>
<dbReference type="PANTHER" id="PTHR11614">
    <property type="entry name" value="PHOSPHOLIPASE-RELATED"/>
    <property type="match status" value="1"/>
</dbReference>
<dbReference type="EMBL" id="CAKMRJ010003334">
    <property type="protein sequence ID" value="CAH1434130.1"/>
    <property type="molecule type" value="Genomic_DNA"/>
</dbReference>
<sequence>MEVEYQEEYITNSRGVQQFTCRWLPVSSPKALVFMCHGYGMECSIFMKGVGTRLASNGYAVIGIDHEGHGRSMGERCYIEKFDNIVTDCSNFFKCISGQEDYKNKKRFLYGQSMGGAVALLVHRKDPTFWHGAILVAPMCKINLKVRPHPMVLKTITRIEDLIPRWKILFAKDVIDSGFKDPLKREAIHANKLIYQGKPKLKTSLELIRTSMDLEDHLSEVTLPFLVLHGDADTVTDPKVSQALYEQASSKDKTIKIYPGMWHALTTGEPDENIAIVFADIITWLDKRYDDNHINDNQLDGNVVINDDIKLENHASSSVHDGSQ</sequence>
<name>A0AAU9NCY7_9ASTR</name>
<dbReference type="InterPro" id="IPR022742">
    <property type="entry name" value="Hydrolase_4"/>
</dbReference>
<dbReference type="Pfam" id="PF12146">
    <property type="entry name" value="Hydrolase_4"/>
    <property type="match status" value="1"/>
</dbReference>
<comment type="caution">
    <text evidence="2">The sequence shown here is derived from an EMBL/GenBank/DDBJ whole genome shotgun (WGS) entry which is preliminary data.</text>
</comment>
<gene>
    <name evidence="2" type="ORF">LVIROSA_LOCUS20672</name>
</gene>
<dbReference type="GO" id="GO:0016787">
    <property type="term" value="F:hydrolase activity"/>
    <property type="evidence" value="ECO:0007669"/>
    <property type="project" value="UniProtKB-ARBA"/>
</dbReference>
<accession>A0AAU9NCY7</accession>
<dbReference type="SUPFAM" id="SSF53474">
    <property type="entry name" value="alpha/beta-Hydrolases"/>
    <property type="match status" value="1"/>
</dbReference>
<dbReference type="AlphaFoldDB" id="A0AAU9NCY7"/>
<dbReference type="Proteomes" id="UP001157418">
    <property type="component" value="Unassembled WGS sequence"/>
</dbReference>
<dbReference type="Gene3D" id="3.40.50.1820">
    <property type="entry name" value="alpha/beta hydrolase"/>
    <property type="match status" value="1"/>
</dbReference>
<dbReference type="InterPro" id="IPR029058">
    <property type="entry name" value="AB_hydrolase_fold"/>
</dbReference>